<feature type="domain" description="CN hydrolase" evidence="1">
    <location>
        <begin position="1"/>
        <end position="230"/>
    </location>
</feature>
<sequence length="250" mass="28244">MIVAVAQQRIVEDVEVNKMKALSLVKRAIQHEAKIVVLPEASNTGLFPENFGKVRSLEEELDLILKLSERKDILVIAGVVERSEGNLFNSVALIYRGEVIGKYSKILLFPLNEERKYLTAGKELKVFETDFGKIGVLVCYEVRFPEMARKLMKMGAEILAVPAEFPAERIEHWRTLLRARAIENQFYVLGANCVSPDGFYGGNSMIVDPMGNVVNEAGNLQEIIIGEVNLEYVRRVREEYPFLKDLDSIP</sequence>
<dbReference type="STRING" id="589924.Ferp_1584"/>
<dbReference type="KEGG" id="fpl:Ferp_1584"/>
<organism evidence="2 3">
    <name type="scientific">Ferroglobus placidus (strain DSM 10642 / AEDII12DO)</name>
    <dbReference type="NCBI Taxonomy" id="589924"/>
    <lineage>
        <taxon>Archaea</taxon>
        <taxon>Methanobacteriati</taxon>
        <taxon>Methanobacteriota</taxon>
        <taxon>Archaeoglobi</taxon>
        <taxon>Archaeoglobales</taxon>
        <taxon>Archaeoglobaceae</taxon>
        <taxon>Ferroglobus</taxon>
    </lineage>
</organism>
<evidence type="ECO:0000259" key="1">
    <source>
        <dbReference type="PROSITE" id="PS50263"/>
    </source>
</evidence>
<dbReference type="Gene3D" id="3.60.110.10">
    <property type="entry name" value="Carbon-nitrogen hydrolase"/>
    <property type="match status" value="1"/>
</dbReference>
<dbReference type="HOGENOM" id="CLU_030130_3_1_2"/>
<dbReference type="SUPFAM" id="SSF56317">
    <property type="entry name" value="Carbon-nitrogen hydrolase"/>
    <property type="match status" value="1"/>
</dbReference>
<dbReference type="InterPro" id="IPR003010">
    <property type="entry name" value="C-N_Hydrolase"/>
</dbReference>
<evidence type="ECO:0000313" key="2">
    <source>
        <dbReference type="EMBL" id="ADC65733.1"/>
    </source>
</evidence>
<keyword evidence="3" id="KW-1185">Reference proteome</keyword>
<keyword evidence="2" id="KW-0012">Acyltransferase</keyword>
<keyword evidence="2" id="KW-0449">Lipoprotein</keyword>
<dbReference type="GeneID" id="8779105"/>
<evidence type="ECO:0000313" key="3">
    <source>
        <dbReference type="Proteomes" id="UP000002613"/>
    </source>
</evidence>
<reference evidence="3" key="1">
    <citation type="submission" date="2010-02" db="EMBL/GenBank/DDBJ databases">
        <title>Complete sequence of Ferroglobus placidus DSM 10642.</title>
        <authorList>
            <consortium name="US DOE Joint Genome Institute"/>
            <person name="Lucas S."/>
            <person name="Copeland A."/>
            <person name="Lapidus A."/>
            <person name="Cheng J.-F."/>
            <person name="Bruce D."/>
            <person name="Goodwin L."/>
            <person name="Pitluck S."/>
            <person name="Saunders E."/>
            <person name="Brettin T."/>
            <person name="Detter J.C."/>
            <person name="Han C."/>
            <person name="Tapia R."/>
            <person name="Larimer F."/>
            <person name="Land M."/>
            <person name="Hauser L."/>
            <person name="Kyrpides N."/>
            <person name="Ivanova N."/>
            <person name="Holmes D."/>
            <person name="Lovley D."/>
            <person name="Kyrpides N."/>
            <person name="Anderson I.J."/>
            <person name="Woyke T."/>
        </authorList>
    </citation>
    <scope>NUCLEOTIDE SEQUENCE [LARGE SCALE GENOMIC DNA]</scope>
    <source>
        <strain evidence="3">DSM 10642 / AEDII12DO</strain>
    </source>
</reference>
<dbReference type="Pfam" id="PF00795">
    <property type="entry name" value="CN_hydrolase"/>
    <property type="match status" value="1"/>
</dbReference>
<dbReference type="EMBL" id="CP001899">
    <property type="protein sequence ID" value="ADC65733.1"/>
    <property type="molecule type" value="Genomic_DNA"/>
</dbReference>
<dbReference type="PANTHER" id="PTHR23088">
    <property type="entry name" value="NITRILASE-RELATED"/>
    <property type="match status" value="1"/>
</dbReference>
<gene>
    <name evidence="2" type="ordered locus">Ferp_1584</name>
</gene>
<name>D3RZ20_FERPA</name>
<dbReference type="PANTHER" id="PTHR23088:SF50">
    <property type="entry name" value="HYDROLASE YHCX"/>
    <property type="match status" value="1"/>
</dbReference>
<dbReference type="GO" id="GO:0016746">
    <property type="term" value="F:acyltransferase activity"/>
    <property type="evidence" value="ECO:0007669"/>
    <property type="project" value="UniProtKB-KW"/>
</dbReference>
<dbReference type="eggNOG" id="arCOG00062">
    <property type="taxonomic scope" value="Archaea"/>
</dbReference>
<keyword evidence="2" id="KW-0808">Transferase</keyword>
<dbReference type="InterPro" id="IPR036526">
    <property type="entry name" value="C-N_Hydrolase_sf"/>
</dbReference>
<dbReference type="PaxDb" id="589924-Ferp_1584"/>
<dbReference type="RefSeq" id="WP_012966073.1">
    <property type="nucleotide sequence ID" value="NC_013849.1"/>
</dbReference>
<protein>
    <submittedName>
        <fullName evidence="2">Nitrilase/cyanide hydratase and apolipoprotein N-acyltransferase</fullName>
    </submittedName>
</protein>
<accession>D3RZ20</accession>
<dbReference type="PROSITE" id="PS50263">
    <property type="entry name" value="CN_HYDROLASE"/>
    <property type="match status" value="1"/>
</dbReference>
<dbReference type="Proteomes" id="UP000002613">
    <property type="component" value="Chromosome"/>
</dbReference>
<dbReference type="AlphaFoldDB" id="D3RZ20"/>
<reference evidence="2 3" key="2">
    <citation type="journal article" date="2011" name="Stand. Genomic Sci.">
        <title>Complete genome sequence of Ferroglobus placidus AEDII12DO.</title>
        <authorList>
            <person name="Anderson I."/>
            <person name="Risso C."/>
            <person name="Holmes D."/>
            <person name="Lucas S."/>
            <person name="Copeland A."/>
            <person name="Lapidus A."/>
            <person name="Cheng J.F."/>
            <person name="Bruce D."/>
            <person name="Goodwin L."/>
            <person name="Pitluck S."/>
            <person name="Saunders E."/>
            <person name="Brettin T."/>
            <person name="Detter J.C."/>
            <person name="Han C."/>
            <person name="Tapia R."/>
            <person name="Larimer F."/>
            <person name="Land M."/>
            <person name="Hauser L."/>
            <person name="Woyke T."/>
            <person name="Lovley D."/>
            <person name="Kyrpides N."/>
            <person name="Ivanova N."/>
        </authorList>
    </citation>
    <scope>NUCLEOTIDE SEQUENCE [LARGE SCALE GENOMIC DNA]</scope>
    <source>
        <strain evidence="3">DSM 10642 / AEDII12DO</strain>
    </source>
</reference>
<proteinExistence type="predicted"/>
<dbReference type="OrthoDB" id="41015at2157"/>